<dbReference type="PANTHER" id="PTHR13932">
    <property type="entry name" value="COPROPORPHYRINIGEN III OXIDASE"/>
    <property type="match status" value="1"/>
</dbReference>
<dbReference type="InterPro" id="IPR058240">
    <property type="entry name" value="rSAM_sf"/>
</dbReference>
<dbReference type="SFLD" id="SFLDG01082">
    <property type="entry name" value="B12-binding_domain_containing"/>
    <property type="match status" value="1"/>
</dbReference>
<dbReference type="STRING" id="1484053.SAMN05444274_10968"/>
<dbReference type="GO" id="GO:0006779">
    <property type="term" value="P:porphyrin-containing compound biosynthetic process"/>
    <property type="evidence" value="ECO:0007669"/>
    <property type="project" value="InterPro"/>
</dbReference>
<dbReference type="InterPro" id="IPR006638">
    <property type="entry name" value="Elp3/MiaA/NifB-like_rSAM"/>
</dbReference>
<dbReference type="EMBL" id="FQUM01000009">
    <property type="protein sequence ID" value="SHF79570.1"/>
    <property type="molecule type" value="Genomic_DNA"/>
</dbReference>
<dbReference type="InterPro" id="IPR004559">
    <property type="entry name" value="HemW-like"/>
</dbReference>
<dbReference type="GO" id="GO:0005737">
    <property type="term" value="C:cytoplasm"/>
    <property type="evidence" value="ECO:0007669"/>
    <property type="project" value="UniProtKB-SubCell"/>
</dbReference>
<keyword evidence="2" id="KW-0963">Cytoplasm</keyword>
<evidence type="ECO:0000259" key="3">
    <source>
        <dbReference type="PROSITE" id="PS51918"/>
    </source>
</evidence>
<sequence>MAGIYIHIPFCRQKCYYCDFYKTVNVTQTDSFIAALKKEAALRKAYIAKEKVKTIYFGGGTPSVLTGSQLSFIMKFLNYYFSVTPDAEITFEANPDDLTKEYLHVLKNEGINRLSIGIQSFQDEFLKKMNRRHNAEHAIESIENAASAGFSNLSADLIYGLPGLTQQQWKMSLQQMFSLPVEHLSAYHLTYHEGTPFYTWLKKGTLKELAENESVNQFNLLLDETAKAGFEQYEISNFAQNGMYSKHNSAYWTGEKYLGLGPSAHSFNGVSRRWNIAHVDGYLRGVENESGWFEEEQLSEKDKFNEYILTRIRTKWGISVREISERFGNEIGKQVKTIAGKFLQSGKMIENSGIYTLTRDGLFVSDDLMTDFMII</sequence>
<dbReference type="InterPro" id="IPR010723">
    <property type="entry name" value="HemN_C"/>
</dbReference>
<keyword evidence="2" id="KW-0411">Iron-sulfur</keyword>
<keyword evidence="2" id="KW-0949">S-adenosyl-L-methionine</keyword>
<dbReference type="SFLD" id="SFLDF00562">
    <property type="entry name" value="HemN-like__clustered_with_heat"/>
    <property type="match status" value="1"/>
</dbReference>
<feature type="domain" description="Radical SAM core" evidence="3">
    <location>
        <begin position="1"/>
        <end position="231"/>
    </location>
</feature>
<keyword evidence="2" id="KW-0143">Chaperone</keyword>
<dbReference type="AlphaFoldDB" id="A0A1M5EKC6"/>
<dbReference type="SUPFAM" id="SSF102114">
    <property type="entry name" value="Radical SAM enzymes"/>
    <property type="match status" value="1"/>
</dbReference>
<dbReference type="OrthoDB" id="9808022at2"/>
<dbReference type="GO" id="GO:0004109">
    <property type="term" value="F:coproporphyrinogen oxidase activity"/>
    <property type="evidence" value="ECO:0007669"/>
    <property type="project" value="InterPro"/>
</dbReference>
<keyword evidence="2" id="KW-0479">Metal-binding</keyword>
<evidence type="ECO:0000313" key="4">
    <source>
        <dbReference type="EMBL" id="SHF79570.1"/>
    </source>
</evidence>
<dbReference type="RefSeq" id="WP_073003037.1">
    <property type="nucleotide sequence ID" value="NZ_FQUM01000009.1"/>
</dbReference>
<accession>A0A1M5EKC6</accession>
<keyword evidence="2" id="KW-0349">Heme</keyword>
<protein>
    <recommendedName>
        <fullName evidence="2">Heme chaperone HemW</fullName>
    </recommendedName>
</protein>
<dbReference type="SFLD" id="SFLDF00288">
    <property type="entry name" value="HemN-like__clustered_with_nucl"/>
    <property type="match status" value="1"/>
</dbReference>
<dbReference type="InterPro" id="IPR023404">
    <property type="entry name" value="rSAM_horseshoe"/>
</dbReference>
<organism evidence="4 5">
    <name type="scientific">Mariniphaga anaerophila</name>
    <dbReference type="NCBI Taxonomy" id="1484053"/>
    <lineage>
        <taxon>Bacteria</taxon>
        <taxon>Pseudomonadati</taxon>
        <taxon>Bacteroidota</taxon>
        <taxon>Bacteroidia</taxon>
        <taxon>Marinilabiliales</taxon>
        <taxon>Prolixibacteraceae</taxon>
        <taxon>Mariniphaga</taxon>
    </lineage>
</organism>
<dbReference type="GO" id="GO:0046872">
    <property type="term" value="F:metal ion binding"/>
    <property type="evidence" value="ECO:0007669"/>
    <property type="project" value="UniProtKB-UniRule"/>
</dbReference>
<keyword evidence="5" id="KW-1185">Reference proteome</keyword>
<evidence type="ECO:0000313" key="5">
    <source>
        <dbReference type="Proteomes" id="UP000184164"/>
    </source>
</evidence>
<reference evidence="5" key="1">
    <citation type="submission" date="2016-11" db="EMBL/GenBank/DDBJ databases">
        <authorList>
            <person name="Varghese N."/>
            <person name="Submissions S."/>
        </authorList>
    </citation>
    <scope>NUCLEOTIDE SEQUENCE [LARGE SCALE GENOMIC DNA]</scope>
    <source>
        <strain evidence="5">DSM 26910</strain>
    </source>
</reference>
<dbReference type="Pfam" id="PF04055">
    <property type="entry name" value="Radical_SAM"/>
    <property type="match status" value="1"/>
</dbReference>
<dbReference type="PANTHER" id="PTHR13932:SF5">
    <property type="entry name" value="RADICAL S-ADENOSYL METHIONINE DOMAIN-CONTAINING PROTEIN 1, MITOCHONDRIAL"/>
    <property type="match status" value="1"/>
</dbReference>
<dbReference type="Gene3D" id="3.80.30.20">
    <property type="entry name" value="tm_1862 like domain"/>
    <property type="match status" value="1"/>
</dbReference>
<proteinExistence type="inferred from homology"/>
<dbReference type="GO" id="GO:0051539">
    <property type="term" value="F:4 iron, 4 sulfur cluster binding"/>
    <property type="evidence" value="ECO:0007669"/>
    <property type="project" value="UniProtKB-UniRule"/>
</dbReference>
<evidence type="ECO:0000256" key="2">
    <source>
        <dbReference type="RuleBase" id="RU364116"/>
    </source>
</evidence>
<evidence type="ECO:0000256" key="1">
    <source>
        <dbReference type="ARBA" id="ARBA00006100"/>
    </source>
</evidence>
<dbReference type="Proteomes" id="UP000184164">
    <property type="component" value="Unassembled WGS sequence"/>
</dbReference>
<gene>
    <name evidence="4" type="ORF">SAMN05444274_10968</name>
</gene>
<keyword evidence="2" id="KW-0408">Iron</keyword>
<dbReference type="InterPro" id="IPR007197">
    <property type="entry name" value="rSAM"/>
</dbReference>
<keyword evidence="2" id="KW-0004">4Fe-4S</keyword>
<dbReference type="NCBIfam" id="TIGR00539">
    <property type="entry name" value="hemN_rel"/>
    <property type="match status" value="1"/>
</dbReference>
<dbReference type="SMART" id="SM00729">
    <property type="entry name" value="Elp3"/>
    <property type="match status" value="1"/>
</dbReference>
<dbReference type="Pfam" id="PF06969">
    <property type="entry name" value="HemN_C"/>
    <property type="match status" value="1"/>
</dbReference>
<dbReference type="SFLD" id="SFLDS00029">
    <property type="entry name" value="Radical_SAM"/>
    <property type="match status" value="1"/>
</dbReference>
<comment type="subcellular location">
    <subcellularLocation>
        <location evidence="2">Cytoplasm</location>
    </subcellularLocation>
</comment>
<comment type="function">
    <text evidence="2">Probably acts as a heme chaperone, transferring heme to an unknown acceptor. Binds one molecule of heme per monomer, possibly covalently. Binds 1 [4Fe-4S] cluster. The cluster is coordinated with 3 cysteines and an exchangeable S-adenosyl-L-methionine.</text>
</comment>
<name>A0A1M5EKC6_9BACT</name>
<comment type="similarity">
    <text evidence="1">Belongs to the anaerobic coproporphyrinogen-III oxidase family. HemW subfamily.</text>
</comment>
<dbReference type="PROSITE" id="PS51918">
    <property type="entry name" value="RADICAL_SAM"/>
    <property type="match status" value="1"/>
</dbReference>
<dbReference type="InterPro" id="IPR034505">
    <property type="entry name" value="Coproporphyrinogen-III_oxidase"/>
</dbReference>
<dbReference type="SFLD" id="SFLDG01065">
    <property type="entry name" value="anaerobic_coproporphyrinogen-I"/>
    <property type="match status" value="1"/>
</dbReference>
<dbReference type="CDD" id="cd01335">
    <property type="entry name" value="Radical_SAM"/>
    <property type="match status" value="1"/>
</dbReference>